<evidence type="ECO:0008006" key="3">
    <source>
        <dbReference type="Google" id="ProtNLM"/>
    </source>
</evidence>
<dbReference type="Pfam" id="PF11993">
    <property type="entry name" value="VC2046"/>
    <property type="match status" value="1"/>
</dbReference>
<evidence type="ECO:0000313" key="1">
    <source>
        <dbReference type="EMBL" id="EFP96189.1"/>
    </source>
</evidence>
<protein>
    <recommendedName>
        <fullName evidence="3">Queuosine biosynthesis protein QueD</fullName>
    </recommendedName>
</protein>
<dbReference type="Proteomes" id="UP000002943">
    <property type="component" value="Unassembled WGS sequence"/>
</dbReference>
<dbReference type="InterPro" id="IPR021879">
    <property type="entry name" value="VC2046_fam"/>
</dbReference>
<organism evidence="1 2">
    <name type="scientific">Vibrio caribbeanicus ATCC BAA-2122</name>
    <dbReference type="NCBI Taxonomy" id="796620"/>
    <lineage>
        <taxon>Bacteria</taxon>
        <taxon>Pseudomonadati</taxon>
        <taxon>Pseudomonadota</taxon>
        <taxon>Gammaproteobacteria</taxon>
        <taxon>Vibrionales</taxon>
        <taxon>Vibrionaceae</taxon>
        <taxon>Vibrio</taxon>
    </lineage>
</organism>
<dbReference type="STRING" id="796620.VIBC2010_03757"/>
<name>E3BL93_9VIBR</name>
<sequence>MHINTLDKAGIINELVYGTDINTAVHEGRRADFSLILSMFSDNACENSPIERFDDLNETEEGLRRRFDLQSPQPLRSNQKSYEIATKQSDFFHRGGLPSAKLCHCIQPDALIYLPEDTCDLPEDVYHNLSGHQRRSLASKEPKASLPTDLYSQLIEARRSHQIQTQV</sequence>
<evidence type="ECO:0000313" key="2">
    <source>
        <dbReference type="Proteomes" id="UP000002943"/>
    </source>
</evidence>
<dbReference type="AlphaFoldDB" id="E3BL93"/>
<reference evidence="1 2" key="1">
    <citation type="journal article" date="2012" name="Int. J. Syst. Evol. Microbiol.">
        <title>Vibrio caribbeanicus sp. nov., isolated from the marine sponge Scleritoderma cyanea.</title>
        <authorList>
            <person name="Hoffmann M."/>
            <person name="Monday S.R."/>
            <person name="Allard M.W."/>
            <person name="Strain E.A."/>
            <person name="Whittaker P."/>
            <person name="Naum M."/>
            <person name="McCarthy P.J."/>
            <person name="Lopez J.V."/>
            <person name="Fischer M."/>
            <person name="Brown E.W."/>
        </authorList>
    </citation>
    <scope>NUCLEOTIDE SEQUENCE [LARGE SCALE GENOMIC DNA]</scope>
    <source>
        <strain evidence="1 2">ATCC BAA-2122</strain>
    </source>
</reference>
<dbReference type="OrthoDB" id="7061360at2"/>
<keyword evidence="2" id="KW-1185">Reference proteome</keyword>
<accession>E3BL93</accession>
<dbReference type="EMBL" id="AEIU01000076">
    <property type="protein sequence ID" value="EFP96189.1"/>
    <property type="molecule type" value="Genomic_DNA"/>
</dbReference>
<dbReference type="RefSeq" id="WP_009601824.1">
    <property type="nucleotide sequence ID" value="NZ_AEIU01000076.1"/>
</dbReference>
<gene>
    <name evidence="1" type="ORF">VIBC2010_03757</name>
</gene>
<proteinExistence type="predicted"/>
<comment type="caution">
    <text evidence="1">The sequence shown here is derived from an EMBL/GenBank/DDBJ whole genome shotgun (WGS) entry which is preliminary data.</text>
</comment>
<dbReference type="eggNOG" id="ENOG5033CMH">
    <property type="taxonomic scope" value="Bacteria"/>
</dbReference>